<comment type="caution">
    <text evidence="1">The sequence shown here is derived from an EMBL/GenBank/DDBJ whole genome shotgun (WGS) entry which is preliminary data.</text>
</comment>
<protein>
    <submittedName>
        <fullName evidence="1">Uncharacterized protein</fullName>
    </submittedName>
</protein>
<dbReference type="EMBL" id="QWLV01000001">
    <property type="protein sequence ID" value="RHW18967.1"/>
    <property type="molecule type" value="Genomic_DNA"/>
</dbReference>
<name>A0A396RQR0_9SPHN</name>
<accession>A0A396RQR0</accession>
<dbReference type="AlphaFoldDB" id="A0A396RQR0"/>
<evidence type="ECO:0000313" key="1">
    <source>
        <dbReference type="EMBL" id="RHW18967.1"/>
    </source>
</evidence>
<reference evidence="1 2" key="1">
    <citation type="submission" date="2018-08" db="EMBL/GenBank/DDBJ databases">
        <title>The multiple taxonomic identification of Sphingomonas gilva.</title>
        <authorList>
            <person name="Zhu D."/>
            <person name="Zheng S."/>
        </authorList>
    </citation>
    <scope>NUCLEOTIDE SEQUENCE [LARGE SCALE GENOMIC DNA]</scope>
    <source>
        <strain evidence="1 2">ZDH117</strain>
    </source>
</reference>
<keyword evidence="2" id="KW-1185">Reference proteome</keyword>
<evidence type="ECO:0000313" key="2">
    <source>
        <dbReference type="Proteomes" id="UP000266693"/>
    </source>
</evidence>
<sequence length="151" mass="15176">MPGVAAAALDGVRTVSVRAAGGSAKTAAACYRAARPLAKGELLASSDLSAAACGDDDRARLGFDRANGLIFAAEAIPAGRYLGPVAPVPGVDVAPGATLTLRSVAGPAVIERKVTAVQPGRNGQRMFVQDAEGTIFAVSLAIAQEQDTSDD</sequence>
<organism evidence="1 2">
    <name type="scientific">Sphingomonas gilva</name>
    <dbReference type="NCBI Taxonomy" id="2305907"/>
    <lineage>
        <taxon>Bacteria</taxon>
        <taxon>Pseudomonadati</taxon>
        <taxon>Pseudomonadota</taxon>
        <taxon>Alphaproteobacteria</taxon>
        <taxon>Sphingomonadales</taxon>
        <taxon>Sphingomonadaceae</taxon>
        <taxon>Sphingomonas</taxon>
    </lineage>
</organism>
<proteinExistence type="predicted"/>
<gene>
    <name evidence="1" type="ORF">D1610_02190</name>
</gene>
<dbReference type="Proteomes" id="UP000266693">
    <property type="component" value="Unassembled WGS sequence"/>
</dbReference>